<feature type="chain" id="PRO_5030741499" description="DUF2946 domain-containing protein" evidence="2">
    <location>
        <begin position="25"/>
        <end position="109"/>
    </location>
</feature>
<feature type="signal peptide" evidence="2">
    <location>
        <begin position="1"/>
        <end position="24"/>
    </location>
</feature>
<reference evidence="3 4" key="1">
    <citation type="submission" date="2020-08" db="EMBL/GenBank/DDBJ databases">
        <title>Genomic Encyclopedia of Type Strains, Phase IV (KMG-IV): sequencing the most valuable type-strain genomes for metagenomic binning, comparative biology and taxonomic classification.</title>
        <authorList>
            <person name="Goeker M."/>
        </authorList>
    </citation>
    <scope>NUCLEOTIDE SEQUENCE [LARGE SCALE GENOMIC DNA]</scope>
    <source>
        <strain evidence="3 4">DSM 19512</strain>
    </source>
</reference>
<organism evidence="3 4">
    <name type="scientific">Sphingomonas pseudosanguinis</name>
    <dbReference type="NCBI Taxonomy" id="413712"/>
    <lineage>
        <taxon>Bacteria</taxon>
        <taxon>Pseudomonadati</taxon>
        <taxon>Pseudomonadota</taxon>
        <taxon>Alphaproteobacteria</taxon>
        <taxon>Sphingomonadales</taxon>
        <taxon>Sphingomonadaceae</taxon>
        <taxon>Sphingomonas</taxon>
    </lineage>
</organism>
<dbReference type="EMBL" id="JACIDH010000024">
    <property type="protein sequence ID" value="MBB3880925.1"/>
    <property type="molecule type" value="Genomic_DNA"/>
</dbReference>
<name>A0A7W6ADL5_9SPHN</name>
<evidence type="ECO:0000256" key="1">
    <source>
        <dbReference type="SAM" id="MobiDB-lite"/>
    </source>
</evidence>
<evidence type="ECO:0000313" key="4">
    <source>
        <dbReference type="Proteomes" id="UP000538670"/>
    </source>
</evidence>
<feature type="compositionally biased region" description="Polar residues" evidence="1">
    <location>
        <begin position="63"/>
        <end position="72"/>
    </location>
</feature>
<keyword evidence="2" id="KW-0732">Signal</keyword>
<dbReference type="Proteomes" id="UP000538670">
    <property type="component" value="Unassembled WGS sequence"/>
</dbReference>
<evidence type="ECO:0000313" key="3">
    <source>
        <dbReference type="EMBL" id="MBB3880925.1"/>
    </source>
</evidence>
<gene>
    <name evidence="3" type="ORF">GGR48_003378</name>
</gene>
<dbReference type="RefSeq" id="WP_240455943.1">
    <property type="nucleotide sequence ID" value="NZ_JACIDH010000024.1"/>
</dbReference>
<evidence type="ECO:0000256" key="2">
    <source>
        <dbReference type="SAM" id="SignalP"/>
    </source>
</evidence>
<accession>A0A7W6ADL5</accession>
<sequence length="109" mass="11322">MSRLIRLFLVLIASSLVMSATVHARELPGVTTIECSGAVHSDGDADQSQGDSDKAMPHHHGTCHSSAMQIPSTDELPPSLDGARMRPLAGADQVLASSTVAPGLRPPNA</sequence>
<feature type="region of interest" description="Disordered" evidence="1">
    <location>
        <begin position="37"/>
        <end position="88"/>
    </location>
</feature>
<keyword evidence="4" id="KW-1185">Reference proteome</keyword>
<proteinExistence type="predicted"/>
<comment type="caution">
    <text evidence="3">The sequence shown here is derived from an EMBL/GenBank/DDBJ whole genome shotgun (WGS) entry which is preliminary data.</text>
</comment>
<dbReference type="AlphaFoldDB" id="A0A7W6ADL5"/>
<evidence type="ECO:0008006" key="5">
    <source>
        <dbReference type="Google" id="ProtNLM"/>
    </source>
</evidence>
<protein>
    <recommendedName>
        <fullName evidence="5">DUF2946 domain-containing protein</fullName>
    </recommendedName>
</protein>